<dbReference type="Proteomes" id="UP001049176">
    <property type="component" value="Chromosome 1"/>
</dbReference>
<gene>
    <name evidence="2" type="ORF">E1B28_001795</name>
</gene>
<dbReference type="PROSITE" id="PS50011">
    <property type="entry name" value="PROTEIN_KINASE_DOM"/>
    <property type="match status" value="1"/>
</dbReference>
<feature type="domain" description="Protein kinase" evidence="1">
    <location>
        <begin position="1"/>
        <end position="230"/>
    </location>
</feature>
<dbReference type="Pfam" id="PF00069">
    <property type="entry name" value="Pkinase"/>
    <property type="match status" value="1"/>
</dbReference>
<dbReference type="OrthoDB" id="3173976at2759"/>
<dbReference type="Gene3D" id="1.10.510.10">
    <property type="entry name" value="Transferase(Phosphotransferase) domain 1"/>
    <property type="match status" value="1"/>
</dbReference>
<dbReference type="GO" id="GO:0005634">
    <property type="term" value="C:nucleus"/>
    <property type="evidence" value="ECO:0007669"/>
    <property type="project" value="TreeGrafter"/>
</dbReference>
<keyword evidence="3" id="KW-1185">Reference proteome</keyword>
<dbReference type="GO" id="GO:0005524">
    <property type="term" value="F:ATP binding"/>
    <property type="evidence" value="ECO:0007669"/>
    <property type="project" value="InterPro"/>
</dbReference>
<dbReference type="EMBL" id="CM032181">
    <property type="protein sequence ID" value="KAG7100008.1"/>
    <property type="molecule type" value="Genomic_DNA"/>
</dbReference>
<dbReference type="GO" id="GO:0004674">
    <property type="term" value="F:protein serine/threonine kinase activity"/>
    <property type="evidence" value="ECO:0007669"/>
    <property type="project" value="TreeGrafter"/>
</dbReference>
<evidence type="ECO:0000313" key="3">
    <source>
        <dbReference type="Proteomes" id="UP001049176"/>
    </source>
</evidence>
<protein>
    <recommendedName>
        <fullName evidence="1">Protein kinase domain-containing protein</fullName>
    </recommendedName>
</protein>
<dbReference type="GO" id="GO:0044773">
    <property type="term" value="P:mitotic DNA damage checkpoint signaling"/>
    <property type="evidence" value="ECO:0007669"/>
    <property type="project" value="TreeGrafter"/>
</dbReference>
<dbReference type="GO" id="GO:0005737">
    <property type="term" value="C:cytoplasm"/>
    <property type="evidence" value="ECO:0007669"/>
    <property type="project" value="TreeGrafter"/>
</dbReference>
<organism evidence="2 3">
    <name type="scientific">Marasmius oreades</name>
    <name type="common">fairy-ring Marasmius</name>
    <dbReference type="NCBI Taxonomy" id="181124"/>
    <lineage>
        <taxon>Eukaryota</taxon>
        <taxon>Fungi</taxon>
        <taxon>Dikarya</taxon>
        <taxon>Basidiomycota</taxon>
        <taxon>Agaricomycotina</taxon>
        <taxon>Agaricomycetes</taxon>
        <taxon>Agaricomycetidae</taxon>
        <taxon>Agaricales</taxon>
        <taxon>Marasmiineae</taxon>
        <taxon>Marasmiaceae</taxon>
        <taxon>Marasmius</taxon>
    </lineage>
</organism>
<dbReference type="AlphaFoldDB" id="A0A9P7V4A7"/>
<dbReference type="PROSITE" id="PS00108">
    <property type="entry name" value="PROTEIN_KINASE_ST"/>
    <property type="match status" value="1"/>
</dbReference>
<reference evidence="2" key="1">
    <citation type="journal article" date="2021" name="Genome Biol. Evol.">
        <title>The assembled and annotated genome of the fairy-ring fungus Marasmius oreades.</title>
        <authorList>
            <person name="Hiltunen M."/>
            <person name="Ament-Velasquez S.L."/>
            <person name="Johannesson H."/>
        </authorList>
    </citation>
    <scope>NUCLEOTIDE SEQUENCE</scope>
    <source>
        <strain evidence="2">03SP1</strain>
    </source>
</reference>
<dbReference type="InterPro" id="IPR011009">
    <property type="entry name" value="Kinase-like_dom_sf"/>
</dbReference>
<dbReference type="InterPro" id="IPR000719">
    <property type="entry name" value="Prot_kinase_dom"/>
</dbReference>
<evidence type="ECO:0000259" key="1">
    <source>
        <dbReference type="PROSITE" id="PS50011"/>
    </source>
</evidence>
<accession>A0A9P7V4A7</accession>
<dbReference type="RefSeq" id="XP_043016478.1">
    <property type="nucleotide sequence ID" value="XM_043147764.1"/>
</dbReference>
<dbReference type="PANTHER" id="PTHR44167:SF24">
    <property type="entry name" value="SERINE_THREONINE-PROTEIN KINASE CHK2"/>
    <property type="match status" value="1"/>
</dbReference>
<dbReference type="SMART" id="SM00220">
    <property type="entry name" value="S_TKc"/>
    <property type="match status" value="1"/>
</dbReference>
<dbReference type="GeneID" id="66070871"/>
<comment type="caution">
    <text evidence="2">The sequence shown here is derived from an EMBL/GenBank/DDBJ whole genome shotgun (WGS) entry which is preliminary data.</text>
</comment>
<dbReference type="SUPFAM" id="SSF56112">
    <property type="entry name" value="Protein kinase-like (PK-like)"/>
    <property type="match status" value="1"/>
</dbReference>
<proteinExistence type="predicted"/>
<sequence>MANCLKARPGQVALLKEQDQEEFIGVAKLTNEREVRILRQLQFLRGVVKIKMEKELEPDVHLLITHYAGQDLKSYCLCRVGPGPPAMGIVVGLLTVVQNVHNAGFVHLDIKPANVVVPVNVTDTSAILLDFGLACSTEETLCGPTGTQGWMAPEVEELEENEENEEIDLKLADIWSLGKVLLFMTDSCTFTEQEKDLAETLGKRMISVDPDERPSLADVLSQVWQMVGHL</sequence>
<name>A0A9P7V4A7_9AGAR</name>
<dbReference type="PANTHER" id="PTHR44167">
    <property type="entry name" value="OVARIAN-SPECIFIC SERINE/THREONINE-PROTEIN KINASE LOK-RELATED"/>
    <property type="match status" value="1"/>
</dbReference>
<evidence type="ECO:0000313" key="2">
    <source>
        <dbReference type="EMBL" id="KAG7100008.1"/>
    </source>
</evidence>
<dbReference type="KEGG" id="more:E1B28_001795"/>
<dbReference type="InterPro" id="IPR008271">
    <property type="entry name" value="Ser/Thr_kinase_AS"/>
</dbReference>